<evidence type="ECO:0000256" key="5">
    <source>
        <dbReference type="ARBA" id="ARBA00024045"/>
    </source>
</evidence>
<dbReference type="Pfam" id="PF00403">
    <property type="entry name" value="HMA"/>
    <property type="match status" value="1"/>
</dbReference>
<dbReference type="GO" id="GO:0016020">
    <property type="term" value="C:membrane"/>
    <property type="evidence" value="ECO:0007669"/>
    <property type="project" value="UniProtKB-SubCell"/>
</dbReference>
<keyword evidence="4" id="KW-0636">Prenylation</keyword>
<dbReference type="AlphaFoldDB" id="A0AAV1EG34"/>
<dbReference type="SUPFAM" id="SSF55008">
    <property type="entry name" value="HMA, heavy metal-associated domain"/>
    <property type="match status" value="1"/>
</dbReference>
<keyword evidence="2" id="KW-0488">Methylation</keyword>
<reference evidence="7" key="1">
    <citation type="submission" date="2023-03" db="EMBL/GenBank/DDBJ databases">
        <authorList>
            <person name="Julca I."/>
        </authorList>
    </citation>
    <scope>NUCLEOTIDE SEQUENCE</scope>
</reference>
<evidence type="ECO:0000259" key="6">
    <source>
        <dbReference type="PROSITE" id="PS50846"/>
    </source>
</evidence>
<dbReference type="PANTHER" id="PTHR46195:SF18">
    <property type="entry name" value="SUPEROXIDE DISMUTASE 1 COPPER CHAPERONE-LIKE PROTEIN"/>
    <property type="match status" value="1"/>
</dbReference>
<dbReference type="CDD" id="cd00371">
    <property type="entry name" value="HMA"/>
    <property type="match status" value="1"/>
</dbReference>
<evidence type="ECO:0000256" key="2">
    <source>
        <dbReference type="ARBA" id="ARBA00022481"/>
    </source>
</evidence>
<proteinExistence type="inferred from homology"/>
<name>A0AAV1EG34_OLDCO</name>
<dbReference type="Gene3D" id="3.30.70.100">
    <property type="match status" value="1"/>
</dbReference>
<dbReference type="GO" id="GO:0046872">
    <property type="term" value="F:metal ion binding"/>
    <property type="evidence" value="ECO:0007669"/>
    <property type="project" value="UniProtKB-KW"/>
</dbReference>
<dbReference type="InterPro" id="IPR036163">
    <property type="entry name" value="HMA_dom_sf"/>
</dbReference>
<dbReference type="InterPro" id="IPR044577">
    <property type="entry name" value="HIPP4/7/8/17/18/19"/>
</dbReference>
<dbReference type="PROSITE" id="PS50846">
    <property type="entry name" value="HMA_2"/>
    <property type="match status" value="1"/>
</dbReference>
<keyword evidence="4" id="KW-0449">Lipoprotein</keyword>
<keyword evidence="8" id="KW-1185">Reference proteome</keyword>
<organism evidence="7 8">
    <name type="scientific">Oldenlandia corymbosa var. corymbosa</name>
    <dbReference type="NCBI Taxonomy" id="529605"/>
    <lineage>
        <taxon>Eukaryota</taxon>
        <taxon>Viridiplantae</taxon>
        <taxon>Streptophyta</taxon>
        <taxon>Embryophyta</taxon>
        <taxon>Tracheophyta</taxon>
        <taxon>Spermatophyta</taxon>
        <taxon>Magnoliopsida</taxon>
        <taxon>eudicotyledons</taxon>
        <taxon>Gunneridae</taxon>
        <taxon>Pentapetalae</taxon>
        <taxon>asterids</taxon>
        <taxon>lamiids</taxon>
        <taxon>Gentianales</taxon>
        <taxon>Rubiaceae</taxon>
        <taxon>Rubioideae</taxon>
        <taxon>Spermacoceae</taxon>
        <taxon>Hedyotis-Oldenlandia complex</taxon>
        <taxon>Oldenlandia</taxon>
    </lineage>
</organism>
<evidence type="ECO:0000313" key="7">
    <source>
        <dbReference type="EMBL" id="CAI9118700.1"/>
    </source>
</evidence>
<dbReference type="GO" id="GO:0009626">
    <property type="term" value="P:plant-type hypersensitive response"/>
    <property type="evidence" value="ECO:0007669"/>
    <property type="project" value="UniProtKB-KW"/>
</dbReference>
<dbReference type="EMBL" id="OX459126">
    <property type="protein sequence ID" value="CAI9118700.1"/>
    <property type="molecule type" value="Genomic_DNA"/>
</dbReference>
<gene>
    <name evidence="7" type="ORF">OLC1_LOCUS24508</name>
</gene>
<comment type="subcellular location">
    <subcellularLocation>
        <location evidence="1">Membrane</location>
        <topology evidence="1">Peripheral membrane protein</topology>
    </subcellularLocation>
</comment>
<evidence type="ECO:0000256" key="3">
    <source>
        <dbReference type="ARBA" id="ARBA00022723"/>
    </source>
</evidence>
<feature type="domain" description="HMA" evidence="6">
    <location>
        <begin position="1"/>
        <end position="56"/>
    </location>
</feature>
<protein>
    <submittedName>
        <fullName evidence="7">OLC1v1020301C1</fullName>
    </submittedName>
</protein>
<accession>A0AAV1EG34</accession>
<evidence type="ECO:0000313" key="8">
    <source>
        <dbReference type="Proteomes" id="UP001161247"/>
    </source>
</evidence>
<sequence length="117" mass="13183">MHCNACERSVAKAISKIKGVETFMTDMPRNRVVIKGRINSEKVVKKIKKKAGKRAEILKIEEVEDGSKKDQGAAAALQETPCQYLQIQQSLLLDHPCWDNEVYNMFSDENPNACSIM</sequence>
<evidence type="ECO:0000256" key="4">
    <source>
        <dbReference type="ARBA" id="ARBA00023289"/>
    </source>
</evidence>
<keyword evidence="3" id="KW-0479">Metal-binding</keyword>
<comment type="similarity">
    <text evidence="5">Belongs to the HIPP family.</text>
</comment>
<dbReference type="Proteomes" id="UP001161247">
    <property type="component" value="Chromosome 9"/>
</dbReference>
<dbReference type="InterPro" id="IPR006121">
    <property type="entry name" value="HMA_dom"/>
</dbReference>
<evidence type="ECO:0000256" key="1">
    <source>
        <dbReference type="ARBA" id="ARBA00004170"/>
    </source>
</evidence>
<dbReference type="PANTHER" id="PTHR46195">
    <property type="entry name" value="HEAVY METAL-ASSOCIATED ISOPRENYLATED PLANT PROTEIN 7"/>
    <property type="match status" value="1"/>
</dbReference>